<dbReference type="InterPro" id="IPR015943">
    <property type="entry name" value="WD40/YVTN_repeat-like_dom_sf"/>
</dbReference>
<dbReference type="GO" id="GO:0005737">
    <property type="term" value="C:cytoplasm"/>
    <property type="evidence" value="ECO:0007669"/>
    <property type="project" value="TreeGrafter"/>
</dbReference>
<evidence type="ECO:0000313" key="1">
    <source>
        <dbReference type="EMBL" id="KCV69844.1"/>
    </source>
</evidence>
<accession>A0A058Z6C6</accession>
<dbReference type="InterPro" id="IPR036322">
    <property type="entry name" value="WD40_repeat_dom_sf"/>
</dbReference>
<dbReference type="RefSeq" id="XP_009495450.1">
    <property type="nucleotide sequence ID" value="XM_009497175.1"/>
</dbReference>
<dbReference type="EMBL" id="KB932205">
    <property type="protein sequence ID" value="KCV69844.1"/>
    <property type="molecule type" value="Genomic_DNA"/>
</dbReference>
<gene>
    <name evidence="1" type="ORF">H696_03316</name>
</gene>
<dbReference type="GO" id="GO:0045159">
    <property type="term" value="F:myosin II binding"/>
    <property type="evidence" value="ECO:0007669"/>
    <property type="project" value="TreeGrafter"/>
</dbReference>
<dbReference type="SUPFAM" id="SSF50978">
    <property type="entry name" value="WD40 repeat-like"/>
    <property type="match status" value="1"/>
</dbReference>
<dbReference type="GO" id="GO:0005096">
    <property type="term" value="F:GTPase activator activity"/>
    <property type="evidence" value="ECO:0007669"/>
    <property type="project" value="TreeGrafter"/>
</dbReference>
<protein>
    <submittedName>
        <fullName evidence="1">Uncharacterized protein</fullName>
    </submittedName>
</protein>
<dbReference type="GO" id="GO:0006893">
    <property type="term" value="P:Golgi to plasma membrane transport"/>
    <property type="evidence" value="ECO:0007669"/>
    <property type="project" value="TreeGrafter"/>
</dbReference>
<dbReference type="PANTHER" id="PTHR10241:SF25">
    <property type="entry name" value="TOMOSYN, ISOFORM C"/>
    <property type="match status" value="1"/>
</dbReference>
<proteinExistence type="predicted"/>
<organism evidence="1">
    <name type="scientific">Fonticula alba</name>
    <name type="common">Slime mold</name>
    <dbReference type="NCBI Taxonomy" id="691883"/>
    <lineage>
        <taxon>Eukaryota</taxon>
        <taxon>Rotosphaerida</taxon>
        <taxon>Fonticulaceae</taxon>
        <taxon>Fonticula</taxon>
    </lineage>
</organism>
<dbReference type="Gene3D" id="2.130.10.10">
    <property type="entry name" value="YVTN repeat-like/Quinoprotein amine dehydrogenase"/>
    <property type="match status" value="1"/>
</dbReference>
<dbReference type="PANTHER" id="PTHR10241">
    <property type="entry name" value="LETHAL 2 GIANT LARVAE PROTEIN"/>
    <property type="match status" value="1"/>
</dbReference>
<dbReference type="STRING" id="691883.A0A058Z6C6"/>
<reference evidence="1" key="1">
    <citation type="submission" date="2013-04" db="EMBL/GenBank/DDBJ databases">
        <title>The Genome Sequence of Fonticula alba ATCC 38817.</title>
        <authorList>
            <consortium name="The Broad Institute Genomics Platform"/>
            <person name="Russ C."/>
            <person name="Cuomo C."/>
            <person name="Burger G."/>
            <person name="Gray M.W."/>
            <person name="Holland P.W.H."/>
            <person name="King N."/>
            <person name="Lang F.B.F."/>
            <person name="Roger A.J."/>
            <person name="Ruiz-Trillo I."/>
            <person name="Brown M."/>
            <person name="Walker B."/>
            <person name="Young S."/>
            <person name="Zeng Q."/>
            <person name="Gargeya S."/>
            <person name="Fitzgerald M."/>
            <person name="Haas B."/>
            <person name="Abouelleil A."/>
            <person name="Allen A.W."/>
            <person name="Alvarado L."/>
            <person name="Arachchi H.M."/>
            <person name="Berlin A.M."/>
            <person name="Chapman S.B."/>
            <person name="Gainer-Dewar J."/>
            <person name="Goldberg J."/>
            <person name="Griggs A."/>
            <person name="Gujja S."/>
            <person name="Hansen M."/>
            <person name="Howarth C."/>
            <person name="Imamovic A."/>
            <person name="Ireland A."/>
            <person name="Larimer J."/>
            <person name="McCowan C."/>
            <person name="Murphy C."/>
            <person name="Pearson M."/>
            <person name="Poon T.W."/>
            <person name="Priest M."/>
            <person name="Roberts A."/>
            <person name="Saif S."/>
            <person name="Shea T."/>
            <person name="Sisk P."/>
            <person name="Sykes S."/>
            <person name="Wortman J."/>
            <person name="Nusbaum C."/>
            <person name="Birren B."/>
        </authorList>
    </citation>
    <scope>NUCLEOTIDE SEQUENCE [LARGE SCALE GENOMIC DNA]</scope>
    <source>
        <strain evidence="1">ATCC 38817</strain>
    </source>
</reference>
<dbReference type="GeneID" id="20528041"/>
<dbReference type="AlphaFoldDB" id="A0A058Z6C6"/>
<dbReference type="OrthoDB" id="19944at2759"/>
<sequence>MALFAGLRFLKKITYLGPEFEVNFDPDQFKPQLSLRFRSSLFHEAPGLMVLVSRTPSSPVNRHGISSDATHLAHCPALGIVAVGARSGVVNFYGAEGLQITAAHLHQTPVRFMAFLRTNQGHTLLSIDRTNVLCLWSLEENALIHQSVWDESWTCATVSACSKRLFVALTRGQVVCYDFKSGMPTLLPVVADPPQVKFFPVGVMAADPRDKKQVLVSFAGGRIYTYVLGRAALEHSFNAELIESVPHA</sequence>
<evidence type="ECO:0000313" key="2">
    <source>
        <dbReference type="Proteomes" id="UP000030693"/>
    </source>
</evidence>
<dbReference type="GO" id="GO:0005886">
    <property type="term" value="C:plasma membrane"/>
    <property type="evidence" value="ECO:0007669"/>
    <property type="project" value="TreeGrafter"/>
</dbReference>
<dbReference type="GO" id="GO:0019905">
    <property type="term" value="F:syntaxin binding"/>
    <property type="evidence" value="ECO:0007669"/>
    <property type="project" value="TreeGrafter"/>
</dbReference>
<dbReference type="GO" id="GO:0006887">
    <property type="term" value="P:exocytosis"/>
    <property type="evidence" value="ECO:0007669"/>
    <property type="project" value="TreeGrafter"/>
</dbReference>
<dbReference type="Proteomes" id="UP000030693">
    <property type="component" value="Unassembled WGS sequence"/>
</dbReference>
<name>A0A058Z6C6_FONAL</name>
<keyword evidence="2" id="KW-1185">Reference proteome</keyword>